<dbReference type="SUPFAM" id="SSF47954">
    <property type="entry name" value="Cyclin-like"/>
    <property type="match status" value="2"/>
</dbReference>
<evidence type="ECO:0000313" key="6">
    <source>
        <dbReference type="Proteomes" id="UP001285441"/>
    </source>
</evidence>
<dbReference type="Pfam" id="PF00134">
    <property type="entry name" value="Cyclin_N"/>
    <property type="match status" value="1"/>
</dbReference>
<accession>A0AAE0NT85</accession>
<dbReference type="GO" id="GO:0006357">
    <property type="term" value="P:regulation of transcription by RNA polymerase II"/>
    <property type="evidence" value="ECO:0007669"/>
    <property type="project" value="InterPro"/>
</dbReference>
<dbReference type="PIRSF" id="PIRSF028758">
    <property type="entry name" value="Cyclin, C/H/G types"/>
    <property type="match status" value="1"/>
</dbReference>
<dbReference type="InterPro" id="IPR043198">
    <property type="entry name" value="Cyclin/Ssn8"/>
</dbReference>
<gene>
    <name evidence="5" type="ORF">B0H63DRAFT_155159</name>
</gene>
<comment type="caution">
    <text evidence="5">The sequence shown here is derived from an EMBL/GenBank/DDBJ whole genome shotgun (WGS) entry which is preliminary data.</text>
</comment>
<dbReference type="InterPro" id="IPR036915">
    <property type="entry name" value="Cyclin-like_sf"/>
</dbReference>
<feature type="domain" description="Cyclin-like" evidence="4">
    <location>
        <begin position="54"/>
        <end position="144"/>
    </location>
</feature>
<dbReference type="SMART" id="SM00385">
    <property type="entry name" value="CYCLIN"/>
    <property type="match status" value="1"/>
</dbReference>
<dbReference type="AlphaFoldDB" id="A0AAE0NT85"/>
<name>A0AAE0NT85_9PEZI</name>
<organism evidence="5 6">
    <name type="scientific">Podospora didyma</name>
    <dbReference type="NCBI Taxonomy" id="330526"/>
    <lineage>
        <taxon>Eukaryota</taxon>
        <taxon>Fungi</taxon>
        <taxon>Dikarya</taxon>
        <taxon>Ascomycota</taxon>
        <taxon>Pezizomycotina</taxon>
        <taxon>Sordariomycetes</taxon>
        <taxon>Sordariomycetidae</taxon>
        <taxon>Sordariales</taxon>
        <taxon>Podosporaceae</taxon>
        <taxon>Podospora</taxon>
    </lineage>
</organism>
<protein>
    <recommendedName>
        <fullName evidence="2">RNA polymerase II holoenzyme cyclin-like subunit</fullName>
    </recommendedName>
</protein>
<sequence>MAASFWDSTQRRHWLYTREELAAIRYKLEEEDPTSLTHTFPLPDLRHLNIYFNQQMQRLGKRLSVRQQALATAQVYIKRFWTRVEMRRTNPYLVMATAVYLACKMEECPHHIRIVAQEARLMWPGEVQAMDTSKLGECEFFLISEMQSQLIVHQPYRTLKALESDFSLSPDESMFAWNLINDHYQTDLPLLCPPHIIALTAVMLALVLRPAPGERPSSSSINTSSLAAAAATVQQAQARAAALSASSSSSTGLGSIPGTHGLTPQSSLLSESSSEGKKVPDAARLSKVQFFAAWLAESTIDIEAMVDCTQELISFYEAWDNYNEKFTKESISRYIKARGLV</sequence>
<dbReference type="Proteomes" id="UP001285441">
    <property type="component" value="Unassembled WGS sequence"/>
</dbReference>
<dbReference type="Gene3D" id="1.10.472.10">
    <property type="entry name" value="Cyclin-like"/>
    <property type="match status" value="2"/>
</dbReference>
<dbReference type="PANTHER" id="PTHR10026">
    <property type="entry name" value="CYCLIN"/>
    <property type="match status" value="1"/>
</dbReference>
<evidence type="ECO:0000256" key="2">
    <source>
        <dbReference type="ARBA" id="ARBA00014912"/>
    </source>
</evidence>
<evidence type="ECO:0000256" key="1">
    <source>
        <dbReference type="ARBA" id="ARBA00008638"/>
    </source>
</evidence>
<evidence type="ECO:0000256" key="3">
    <source>
        <dbReference type="RuleBase" id="RU000383"/>
    </source>
</evidence>
<dbReference type="CDD" id="cd20513">
    <property type="entry name" value="CYCLIN_CCNC_rpt1"/>
    <property type="match status" value="1"/>
</dbReference>
<dbReference type="GO" id="GO:0016538">
    <property type="term" value="F:cyclin-dependent protein serine/threonine kinase regulator activity"/>
    <property type="evidence" value="ECO:0007669"/>
    <property type="project" value="InterPro"/>
</dbReference>
<keyword evidence="6" id="KW-1185">Reference proteome</keyword>
<comment type="similarity">
    <text evidence="1">Belongs to the cyclin family. Cyclin C subfamily.</text>
</comment>
<dbReference type="EMBL" id="JAULSW010000003">
    <property type="protein sequence ID" value="KAK3387274.1"/>
    <property type="molecule type" value="Genomic_DNA"/>
</dbReference>
<dbReference type="InterPro" id="IPR013763">
    <property type="entry name" value="Cyclin-like_dom"/>
</dbReference>
<dbReference type="InterPro" id="IPR006671">
    <property type="entry name" value="Cyclin_N"/>
</dbReference>
<reference evidence="5" key="2">
    <citation type="submission" date="2023-06" db="EMBL/GenBank/DDBJ databases">
        <authorList>
            <consortium name="Lawrence Berkeley National Laboratory"/>
            <person name="Haridas S."/>
            <person name="Hensen N."/>
            <person name="Bonometti L."/>
            <person name="Westerberg I."/>
            <person name="Brannstrom I.O."/>
            <person name="Guillou S."/>
            <person name="Cros-Aarteil S."/>
            <person name="Calhoun S."/>
            <person name="Kuo A."/>
            <person name="Mondo S."/>
            <person name="Pangilinan J."/>
            <person name="Riley R."/>
            <person name="LaButti K."/>
            <person name="Andreopoulos B."/>
            <person name="Lipzen A."/>
            <person name="Chen C."/>
            <person name="Yanf M."/>
            <person name="Daum C."/>
            <person name="Ng V."/>
            <person name="Clum A."/>
            <person name="Steindorff A."/>
            <person name="Ohm R."/>
            <person name="Martin F."/>
            <person name="Silar P."/>
            <person name="Natvig D."/>
            <person name="Lalanne C."/>
            <person name="Gautier V."/>
            <person name="Ament-velasquez S.L."/>
            <person name="Kruys A."/>
            <person name="Hutchinson M.I."/>
            <person name="Powell A.J."/>
            <person name="Barry K."/>
            <person name="Miller A.N."/>
            <person name="Grigoriev I.V."/>
            <person name="Debuchy R."/>
            <person name="Gladieux P."/>
            <person name="Thoren M.H."/>
            <person name="Johannesson H."/>
        </authorList>
    </citation>
    <scope>NUCLEOTIDE SEQUENCE</scope>
    <source>
        <strain evidence="5">CBS 232.78</strain>
    </source>
</reference>
<reference evidence="5" key="1">
    <citation type="journal article" date="2023" name="Mol. Phylogenet. Evol.">
        <title>Genome-scale phylogeny and comparative genomics of the fungal order Sordariales.</title>
        <authorList>
            <person name="Hensen N."/>
            <person name="Bonometti L."/>
            <person name="Westerberg I."/>
            <person name="Brannstrom I.O."/>
            <person name="Guillou S."/>
            <person name="Cros-Aarteil S."/>
            <person name="Calhoun S."/>
            <person name="Haridas S."/>
            <person name="Kuo A."/>
            <person name="Mondo S."/>
            <person name="Pangilinan J."/>
            <person name="Riley R."/>
            <person name="LaButti K."/>
            <person name="Andreopoulos B."/>
            <person name="Lipzen A."/>
            <person name="Chen C."/>
            <person name="Yan M."/>
            <person name="Daum C."/>
            <person name="Ng V."/>
            <person name="Clum A."/>
            <person name="Steindorff A."/>
            <person name="Ohm R.A."/>
            <person name="Martin F."/>
            <person name="Silar P."/>
            <person name="Natvig D.O."/>
            <person name="Lalanne C."/>
            <person name="Gautier V."/>
            <person name="Ament-Velasquez S.L."/>
            <person name="Kruys A."/>
            <person name="Hutchinson M.I."/>
            <person name="Powell A.J."/>
            <person name="Barry K."/>
            <person name="Miller A.N."/>
            <person name="Grigoriev I.V."/>
            <person name="Debuchy R."/>
            <person name="Gladieux P."/>
            <person name="Hiltunen Thoren M."/>
            <person name="Johannesson H."/>
        </authorList>
    </citation>
    <scope>NUCLEOTIDE SEQUENCE</scope>
    <source>
        <strain evidence="5">CBS 232.78</strain>
    </source>
</reference>
<evidence type="ECO:0000313" key="5">
    <source>
        <dbReference type="EMBL" id="KAK3387274.1"/>
    </source>
</evidence>
<evidence type="ECO:0000259" key="4">
    <source>
        <dbReference type="SMART" id="SM00385"/>
    </source>
</evidence>
<proteinExistence type="inferred from homology"/>
<keyword evidence="3" id="KW-0195">Cyclin</keyword>